<evidence type="ECO:0000313" key="3">
    <source>
        <dbReference type="Proteomes" id="UP000012174"/>
    </source>
</evidence>
<evidence type="ECO:0000313" key="2">
    <source>
        <dbReference type="EMBL" id="EMR63227.1"/>
    </source>
</evidence>
<evidence type="ECO:0000256" key="1">
    <source>
        <dbReference type="SAM" id="Phobius"/>
    </source>
</evidence>
<dbReference type="KEGG" id="ela:UCREL1_9841"/>
<reference evidence="3" key="1">
    <citation type="journal article" date="2013" name="Genome Announc.">
        <title>Draft genome sequence of the grapevine dieback fungus Eutypa lata UCR-EL1.</title>
        <authorList>
            <person name="Blanco-Ulate B."/>
            <person name="Rolshausen P.E."/>
            <person name="Cantu D."/>
        </authorList>
    </citation>
    <scope>NUCLEOTIDE SEQUENCE [LARGE SCALE GENOMIC DNA]</scope>
    <source>
        <strain evidence="3">UCR-EL1</strain>
    </source>
</reference>
<dbReference type="eggNOG" id="ENOG502SI9Q">
    <property type="taxonomic scope" value="Eukaryota"/>
</dbReference>
<keyword evidence="1" id="KW-0812">Transmembrane</keyword>
<keyword evidence="3" id="KW-1185">Reference proteome</keyword>
<dbReference type="AlphaFoldDB" id="M7SGF7"/>
<dbReference type="EMBL" id="KB707256">
    <property type="protein sequence ID" value="EMR63227.1"/>
    <property type="molecule type" value="Genomic_DNA"/>
</dbReference>
<accession>M7SGF7</accession>
<sequence>MTPFEKYAQNFLYASASIEQIMYNVAAADTARDLPEYFYGVDGGSEEEFYRITYVPLILLIGLLSLIGAAVTTGSMLIYTARTLSTRSFRQVDVLRLVFDGVMGLWSDTPTMAKMKEQDNDALQEWAKRYFVSYTEEEESVILTMISDISPNLAVRVARQLG</sequence>
<name>M7SGF7_EUTLA</name>
<dbReference type="OrthoDB" id="4777291at2759"/>
<keyword evidence="1" id="KW-1133">Transmembrane helix</keyword>
<feature type="transmembrane region" description="Helical" evidence="1">
    <location>
        <begin position="54"/>
        <end position="81"/>
    </location>
</feature>
<dbReference type="Proteomes" id="UP000012174">
    <property type="component" value="Unassembled WGS sequence"/>
</dbReference>
<proteinExistence type="predicted"/>
<organism evidence="2 3">
    <name type="scientific">Eutypa lata (strain UCR-EL1)</name>
    <name type="common">Grapevine dieback disease fungus</name>
    <name type="synonym">Eutypa armeniacae</name>
    <dbReference type="NCBI Taxonomy" id="1287681"/>
    <lineage>
        <taxon>Eukaryota</taxon>
        <taxon>Fungi</taxon>
        <taxon>Dikarya</taxon>
        <taxon>Ascomycota</taxon>
        <taxon>Pezizomycotina</taxon>
        <taxon>Sordariomycetes</taxon>
        <taxon>Xylariomycetidae</taxon>
        <taxon>Xylariales</taxon>
        <taxon>Diatrypaceae</taxon>
        <taxon>Eutypa</taxon>
    </lineage>
</organism>
<gene>
    <name evidence="2" type="ORF">UCREL1_9841</name>
</gene>
<dbReference type="HOGENOM" id="CLU_1635385_0_0_1"/>
<keyword evidence="1" id="KW-0472">Membrane</keyword>
<protein>
    <submittedName>
        <fullName evidence="2">Uncharacterized protein</fullName>
    </submittedName>
</protein>